<dbReference type="Gene3D" id="2.130.10.10">
    <property type="entry name" value="YVTN repeat-like/Quinoprotein amine dehydrogenase"/>
    <property type="match status" value="7"/>
</dbReference>
<evidence type="ECO:0000256" key="2">
    <source>
        <dbReference type="ARBA" id="ARBA00022737"/>
    </source>
</evidence>
<feature type="region of interest" description="Disordered" evidence="4">
    <location>
        <begin position="1"/>
        <end position="20"/>
    </location>
</feature>
<evidence type="ECO:0000313" key="7">
    <source>
        <dbReference type="Proteomes" id="UP001149954"/>
    </source>
</evidence>
<reference evidence="6" key="1">
    <citation type="submission" date="2022-12" db="EMBL/GenBank/DDBJ databases">
        <authorList>
            <person name="Petersen C."/>
        </authorList>
    </citation>
    <scope>NUCLEOTIDE SEQUENCE</scope>
    <source>
        <strain evidence="6">IBT 29495</strain>
    </source>
</reference>
<feature type="repeat" description="WD" evidence="3">
    <location>
        <begin position="1492"/>
        <end position="1529"/>
    </location>
</feature>
<feature type="repeat" description="WD" evidence="3">
    <location>
        <begin position="976"/>
        <end position="1017"/>
    </location>
</feature>
<dbReference type="PANTHER" id="PTHR19848">
    <property type="entry name" value="WD40 REPEAT PROTEIN"/>
    <property type="match status" value="1"/>
</dbReference>
<dbReference type="PROSITE" id="PS50294">
    <property type="entry name" value="WD_REPEATS_REGION"/>
    <property type="match status" value="12"/>
</dbReference>
<dbReference type="SUPFAM" id="SSF50978">
    <property type="entry name" value="WD40 repeat-like"/>
    <property type="match status" value="3"/>
</dbReference>
<dbReference type="PRINTS" id="PR00320">
    <property type="entry name" value="GPROTEINBRPT"/>
</dbReference>
<dbReference type="Gene3D" id="3.40.50.300">
    <property type="entry name" value="P-loop containing nucleotide triphosphate hydrolases"/>
    <property type="match status" value="1"/>
</dbReference>
<dbReference type="OrthoDB" id="1577640at2759"/>
<organism evidence="6 7">
    <name type="scientific">Penicillium fimorum</name>
    <dbReference type="NCBI Taxonomy" id="1882269"/>
    <lineage>
        <taxon>Eukaryota</taxon>
        <taxon>Fungi</taxon>
        <taxon>Dikarya</taxon>
        <taxon>Ascomycota</taxon>
        <taxon>Pezizomycotina</taxon>
        <taxon>Eurotiomycetes</taxon>
        <taxon>Eurotiomycetidae</taxon>
        <taxon>Eurotiales</taxon>
        <taxon>Aspergillaceae</taxon>
        <taxon>Penicillium</taxon>
    </lineage>
</organism>
<dbReference type="PROSITE" id="PS50082">
    <property type="entry name" value="WD_REPEATS_2"/>
    <property type="match status" value="12"/>
</dbReference>
<dbReference type="InterPro" id="IPR001680">
    <property type="entry name" value="WD40_rpt"/>
</dbReference>
<dbReference type="Proteomes" id="UP001149954">
    <property type="component" value="Unassembled WGS sequence"/>
</dbReference>
<feature type="repeat" description="WD" evidence="3">
    <location>
        <begin position="1227"/>
        <end position="1268"/>
    </location>
</feature>
<feature type="repeat" description="WD" evidence="3">
    <location>
        <begin position="1374"/>
        <end position="1411"/>
    </location>
</feature>
<dbReference type="GO" id="GO:0035097">
    <property type="term" value="C:histone methyltransferase complex"/>
    <property type="evidence" value="ECO:0007669"/>
    <property type="project" value="UniProtKB-ARBA"/>
</dbReference>
<feature type="repeat" description="WD" evidence="3">
    <location>
        <begin position="1102"/>
        <end position="1143"/>
    </location>
</feature>
<feature type="repeat" description="WD" evidence="3">
    <location>
        <begin position="1150"/>
        <end position="1184"/>
    </location>
</feature>
<feature type="repeat" description="WD" evidence="3">
    <location>
        <begin position="1433"/>
        <end position="1470"/>
    </location>
</feature>
<protein>
    <recommendedName>
        <fullName evidence="5">NACHT domain-containing protein</fullName>
    </recommendedName>
</protein>
<dbReference type="GO" id="GO:0003824">
    <property type="term" value="F:catalytic activity"/>
    <property type="evidence" value="ECO:0007669"/>
    <property type="project" value="InterPro"/>
</dbReference>
<reference evidence="6" key="2">
    <citation type="journal article" date="2023" name="IMA Fungus">
        <title>Comparative genomic study of the Penicillium genus elucidates a diverse pangenome and 15 lateral gene transfer events.</title>
        <authorList>
            <person name="Petersen C."/>
            <person name="Sorensen T."/>
            <person name="Nielsen M.R."/>
            <person name="Sondergaard T.E."/>
            <person name="Sorensen J.L."/>
            <person name="Fitzpatrick D.A."/>
            <person name="Frisvad J.C."/>
            <person name="Nielsen K.L."/>
        </authorList>
    </citation>
    <scope>NUCLEOTIDE SEQUENCE</scope>
    <source>
        <strain evidence="6">IBT 29495</strain>
    </source>
</reference>
<dbReference type="InterPro" id="IPR015943">
    <property type="entry name" value="WD40/YVTN_repeat-like_dom_sf"/>
</dbReference>
<dbReference type="PROSITE" id="PS50837">
    <property type="entry name" value="NACHT"/>
    <property type="match status" value="1"/>
</dbReference>
<feature type="repeat" description="WD" evidence="3">
    <location>
        <begin position="1185"/>
        <end position="1226"/>
    </location>
</feature>
<dbReference type="InterPro" id="IPR019775">
    <property type="entry name" value="WD40_repeat_CS"/>
</dbReference>
<dbReference type="InterPro" id="IPR035994">
    <property type="entry name" value="Nucleoside_phosphorylase_sf"/>
</dbReference>
<feature type="domain" description="NACHT" evidence="5">
    <location>
        <begin position="434"/>
        <end position="583"/>
    </location>
</feature>
<feature type="repeat" description="WD" evidence="3">
    <location>
        <begin position="1269"/>
        <end position="1310"/>
    </location>
</feature>
<keyword evidence="7" id="KW-1185">Reference proteome</keyword>
<feature type="repeat" description="WD" evidence="3">
    <location>
        <begin position="1018"/>
        <end position="1059"/>
    </location>
</feature>
<dbReference type="InterPro" id="IPR007111">
    <property type="entry name" value="NACHT_NTPase"/>
</dbReference>
<dbReference type="PANTHER" id="PTHR19848:SF8">
    <property type="entry name" value="F-BOX AND WD REPEAT DOMAIN CONTAINING 7"/>
    <property type="match status" value="1"/>
</dbReference>
<accession>A0A9X0C4U1</accession>
<dbReference type="PROSITE" id="PS00678">
    <property type="entry name" value="WD_REPEATS_1"/>
    <property type="match status" value="7"/>
</dbReference>
<dbReference type="FunFam" id="2.130.10.10:FF:000228">
    <property type="entry name" value="COMPASS-like H3K4 histone methylase component WDR5A"/>
    <property type="match status" value="1"/>
</dbReference>
<dbReference type="InterPro" id="IPR036322">
    <property type="entry name" value="WD40_repeat_dom_sf"/>
</dbReference>
<dbReference type="InterPro" id="IPR027417">
    <property type="entry name" value="P-loop_NTPase"/>
</dbReference>
<keyword evidence="2" id="KW-0677">Repeat</keyword>
<feature type="repeat" description="WD" evidence="3">
    <location>
        <begin position="1060"/>
        <end position="1101"/>
    </location>
</feature>
<evidence type="ECO:0000256" key="4">
    <source>
        <dbReference type="SAM" id="MobiDB-lite"/>
    </source>
</evidence>
<dbReference type="CDD" id="cd00200">
    <property type="entry name" value="WD40"/>
    <property type="match status" value="2"/>
</dbReference>
<dbReference type="SUPFAM" id="SSF53167">
    <property type="entry name" value="Purine and uridine phosphorylases"/>
    <property type="match status" value="1"/>
</dbReference>
<proteinExistence type="predicted"/>
<name>A0A9X0C4U1_9EURO</name>
<dbReference type="Pfam" id="PF00400">
    <property type="entry name" value="WD40"/>
    <property type="match status" value="12"/>
</dbReference>
<gene>
    <name evidence="6" type="ORF">N7463_009516</name>
</gene>
<feature type="compositionally biased region" description="Basic and acidic residues" evidence="4">
    <location>
        <begin position="11"/>
        <end position="20"/>
    </location>
</feature>
<dbReference type="InterPro" id="IPR020472">
    <property type="entry name" value="WD40_PAC1"/>
</dbReference>
<dbReference type="SUPFAM" id="SSF52540">
    <property type="entry name" value="P-loop containing nucleoside triphosphate hydrolases"/>
    <property type="match status" value="1"/>
</dbReference>
<keyword evidence="1 3" id="KW-0853">WD repeat</keyword>
<dbReference type="GO" id="GO:0009116">
    <property type="term" value="P:nucleoside metabolic process"/>
    <property type="evidence" value="ECO:0007669"/>
    <property type="project" value="InterPro"/>
</dbReference>
<dbReference type="Pfam" id="PF24883">
    <property type="entry name" value="NPHP3_N"/>
    <property type="match status" value="1"/>
</dbReference>
<evidence type="ECO:0000256" key="3">
    <source>
        <dbReference type="PROSITE-ProRule" id="PRU00221"/>
    </source>
</evidence>
<dbReference type="Gene3D" id="3.40.50.1580">
    <property type="entry name" value="Nucleoside phosphorylase domain"/>
    <property type="match status" value="1"/>
</dbReference>
<comment type="caution">
    <text evidence="6">The sequence shown here is derived from an EMBL/GenBank/DDBJ whole genome shotgun (WGS) entry which is preliminary data.</text>
</comment>
<dbReference type="EMBL" id="JAPWDS010000005">
    <property type="protein sequence ID" value="KAJ5497529.1"/>
    <property type="molecule type" value="Genomic_DNA"/>
</dbReference>
<dbReference type="InterPro" id="IPR056884">
    <property type="entry name" value="NPHP3-like_N"/>
</dbReference>
<evidence type="ECO:0000259" key="5">
    <source>
        <dbReference type="PROSITE" id="PS50837"/>
    </source>
</evidence>
<sequence>MSAPAFLPPRESNHHQKSSPEELKSLAILQKPAIGCATYFKMSDPKKYTVGWICAITTEYVAARAFLDEHHEGPEYLPSHNKNDYSLGRIGRHNVVISVLPLGSYGTSSAARVAEDMLHSFPNVRIGLMVGIGGGAPSPKNDIRLGDIVVSIPLNGRSGVIQYDFGKTIQGRRFQHTGFLDQPPTVLRAAVNGLRAHYEMEGHRLKDAVHQALEKRPRLRKKYSRPDHESDRLYQSQVVHPLGSESTCALDCGNDPITLVLRNPRSEDEDNPAIHYGLIASANQLMKDALIRDQLAAEMGVLCFEMEAAGLMNNFPCLVIRGICDYSDTHKNKEWQGYAAMIAAAYAKDLLCLIVPQQVGREERMLEVLKPTIDYVAQTIDRIDHNRTLDKLLIATEAEFDSFSDRNEVQCLQGTRTELLRQIMEWASSPDQKNIFWLNGMAGTGKSTISRTVAKSLKDTNHLGASFFFKRGEGDRGNAKKLFPTIIKQLVLMIPGLSSGVQKVVRDDPEISSKSLSEQFDKLLLQPLLDLDGLGQQTQTTVIVVDALDECEHDQDVRNLIQLLPLLQKANTVRLRVFLTSRPELPISLGFSEIADHEYQDLALHKIPEEVMEHDIHSFLQHRFANIKHDRYISQDWPGDNVIQDLVTMSVPLFISAATICRYIENSKWEPKSRLAELLSDQAKYTSKMDKTYLPILTRLLDDQESDESEQQQLLQEFQDIVGVIILLTVPLSINTLSLFLGIGADQISNRLDSFRSVLSIPYDRDQPIRILHLSFRDFLVQSRTKFLIDEPKKHKDIVNSCLKTMRGRLQKDICNLVSPGTHRVDIDPQHIRQHLPPELQYSCRYWIHHLKQSQASSSEIEDVLLFLQKHFLHWVEAMSLLGLIPEVVGMLDLLYTVIPGDDDNSAMSGFLHDGKRFILKNNHIADEAPLQLYCAGLVFAPQTAIARREFKSGLPNWIYQFPRVNERWSAELQALEGHSRSVTSVAFSPDSRLLASSSLDQTVRLWDTATGALQHTLKGHLASVRSVAFSLDGQLLAASSDDRTIRLWDTATGALHHTLKGHLASVWSVAFSPDGRLLASGSHDLTVRLWDIATGTLQQALEGHLSWVRSVAFSPDGRLLASGSLDLTIRLWDIVTGALQQTLKSYSGVRSVAFSPDSSLLASGSDDRTVRLWDIATGALQQTFGGHLGWVRSVAFSPDGRLLASGSLDPSVRLWDVAKGALQQTLEGHSSWVQAVAFSPDNRLLASGSLDLTVRLWDKATGALQQTFEGHSSPVRSVAFSPDGRLLASSSNDRTIRLWDTVTGSLQQTIEGYSRLVPSLAFSPDGRLLASGSDDKTVRLWETTTGALQQTLEGRSNWVRPVTFSLDDPLPASGSVPSVTFSPDGRLLASGSHDQTVRLWDTVTGALQQTLEGQSSSPWSVALSPNNWLPVSSSVPSVTFSPDGRLLASGSHDQTVRLWDTVTGALQQTLEGHSSSACSVALSPNNWLPVSSSVPSVTFSPDGRLLASGSHDQTVRLWDTVTGALQETLTTEGIVTELYFSQDGSGLITDLGTLNIQTGHENHAYNSSNGNPAISIKQGQWINLDGENVLWLPPDFQPSCSAIYGNSLALGHDSGRVSFLRFRA</sequence>
<evidence type="ECO:0000256" key="1">
    <source>
        <dbReference type="ARBA" id="ARBA00022574"/>
    </source>
</evidence>
<dbReference type="SMART" id="SM00320">
    <property type="entry name" value="WD40"/>
    <property type="match status" value="12"/>
</dbReference>
<feature type="repeat" description="WD" evidence="3">
    <location>
        <begin position="1311"/>
        <end position="1352"/>
    </location>
</feature>
<evidence type="ECO:0000313" key="6">
    <source>
        <dbReference type="EMBL" id="KAJ5497529.1"/>
    </source>
</evidence>